<accession>A0A0J7L9C2</accession>
<feature type="chain" id="PRO_5005290590" evidence="1">
    <location>
        <begin position="19"/>
        <end position="181"/>
    </location>
</feature>
<sequence length="181" mass="19542">MKKFLLLLGLCSVSSAYAQGGVLIIQNLTTNYDYRGTIFANNFVGGCYPIVTSNVPDPILVPAGVTAKYENYKDQFLTSASPVSNWNVLLGAGSSPIPRPYNHLSLAPGGVISNNTKWSMSKFQMFHAGTMTPETYFNGNIGDAANTCVSNPDYIDATPWGSAKWFTITSGGTVYTYLVIQ</sequence>
<evidence type="ECO:0000256" key="1">
    <source>
        <dbReference type="SAM" id="SignalP"/>
    </source>
</evidence>
<dbReference type="OrthoDB" id="1251584at2"/>
<gene>
    <name evidence="2" type="ORF">ACM46_06955</name>
</gene>
<evidence type="ECO:0000313" key="3">
    <source>
        <dbReference type="Proteomes" id="UP000036261"/>
    </source>
</evidence>
<feature type="signal peptide" evidence="1">
    <location>
        <begin position="1"/>
        <end position="18"/>
    </location>
</feature>
<keyword evidence="3" id="KW-1185">Reference proteome</keyword>
<dbReference type="RefSeq" id="WP_048505911.1">
    <property type="nucleotide sequence ID" value="NZ_LFND01000002.1"/>
</dbReference>
<organism evidence="2 3">
    <name type="scientific">Chryseobacterium angstadtii</name>
    <dbReference type="NCBI Taxonomy" id="558151"/>
    <lineage>
        <taxon>Bacteria</taxon>
        <taxon>Pseudomonadati</taxon>
        <taxon>Bacteroidota</taxon>
        <taxon>Flavobacteriia</taxon>
        <taxon>Flavobacteriales</taxon>
        <taxon>Weeksellaceae</taxon>
        <taxon>Chryseobacterium group</taxon>
        <taxon>Chryseobacterium</taxon>
    </lineage>
</organism>
<reference evidence="2 3" key="1">
    <citation type="journal article" date="2013" name="Int. J. Syst. Evol. Microbiol.">
        <title>Chryseobacterium angstadtii sp. nov., isolated from a newt tank.</title>
        <authorList>
            <person name="Kirk K.E."/>
            <person name="Hoffman J.A."/>
            <person name="Smith K.A."/>
            <person name="Strahan B.L."/>
            <person name="Failor K.C."/>
            <person name="Krebs J.E."/>
            <person name="Gale A.N."/>
            <person name="Do T.D."/>
            <person name="Sontag T.C."/>
            <person name="Batties A.M."/>
            <person name="Mistiszyn K."/>
            <person name="Newman J.D."/>
        </authorList>
    </citation>
    <scope>NUCLEOTIDE SEQUENCE [LARGE SCALE GENOMIC DNA]</scope>
    <source>
        <strain evidence="2 3">KM</strain>
    </source>
</reference>
<proteinExistence type="predicted"/>
<comment type="caution">
    <text evidence="2">The sequence shown here is derived from an EMBL/GenBank/DDBJ whole genome shotgun (WGS) entry which is preliminary data.</text>
</comment>
<dbReference type="PATRIC" id="fig|558151.6.peg.1457"/>
<keyword evidence="1" id="KW-0732">Signal</keyword>
<name>A0A0J7L9C2_9FLAO</name>
<dbReference type="AlphaFoldDB" id="A0A0J7L9C2"/>
<dbReference type="EMBL" id="LFND01000002">
    <property type="protein sequence ID" value="KMQ65610.1"/>
    <property type="molecule type" value="Genomic_DNA"/>
</dbReference>
<dbReference type="STRING" id="558151.ACM46_06955"/>
<evidence type="ECO:0000313" key="2">
    <source>
        <dbReference type="EMBL" id="KMQ65610.1"/>
    </source>
</evidence>
<dbReference type="Proteomes" id="UP000036261">
    <property type="component" value="Unassembled WGS sequence"/>
</dbReference>
<protein>
    <submittedName>
        <fullName evidence="2">Uncharacterized protein</fullName>
    </submittedName>
</protein>